<keyword evidence="1" id="KW-1003">Cell membrane</keyword>
<gene>
    <name evidence="4" type="ORF">FC19_GL001105</name>
</gene>
<evidence type="ECO:0000256" key="1">
    <source>
        <dbReference type="ARBA" id="ARBA00022475"/>
    </source>
</evidence>
<evidence type="ECO:0000256" key="2">
    <source>
        <dbReference type="ARBA" id="ARBA00022967"/>
    </source>
</evidence>
<proteinExistence type="predicted"/>
<evidence type="ECO:0000256" key="3">
    <source>
        <dbReference type="ARBA" id="ARBA00023136"/>
    </source>
</evidence>
<comment type="caution">
    <text evidence="4">The sequence shown here is derived from an EMBL/GenBank/DDBJ whole genome shotgun (WGS) entry which is preliminary data.</text>
</comment>
<organism evidence="4 5">
    <name type="scientific">Liquorilactobacillus aquaticus DSM 21051</name>
    <dbReference type="NCBI Taxonomy" id="1423725"/>
    <lineage>
        <taxon>Bacteria</taxon>
        <taxon>Bacillati</taxon>
        <taxon>Bacillota</taxon>
        <taxon>Bacilli</taxon>
        <taxon>Lactobacillales</taxon>
        <taxon>Lactobacillaceae</taxon>
        <taxon>Liquorilactobacillus</taxon>
    </lineage>
</organism>
<dbReference type="RefSeq" id="WP_235809327.1">
    <property type="nucleotide sequence ID" value="NZ_AYZD01000017.1"/>
</dbReference>
<dbReference type="AlphaFoldDB" id="A0A0R2D6K7"/>
<dbReference type="PANTHER" id="PTHR43875:SF15">
    <property type="entry name" value="TREHALOSE IMPORT ATP-BINDING PROTEIN SUGC"/>
    <property type="match status" value="1"/>
</dbReference>
<name>A0A0R2D6K7_9LACO</name>
<dbReference type="InterPro" id="IPR027417">
    <property type="entry name" value="P-loop_NTPase"/>
</dbReference>
<protein>
    <recommendedName>
        <fullName evidence="6">ABC transporter domain-containing protein</fullName>
    </recommendedName>
</protein>
<evidence type="ECO:0008006" key="6">
    <source>
        <dbReference type="Google" id="ProtNLM"/>
    </source>
</evidence>
<accession>A0A0R2D6K7</accession>
<dbReference type="STRING" id="1423725.FC19_GL001105"/>
<evidence type="ECO:0000313" key="4">
    <source>
        <dbReference type="EMBL" id="KRM96038.1"/>
    </source>
</evidence>
<dbReference type="GO" id="GO:0055052">
    <property type="term" value="C:ATP-binding cassette (ABC) transporter complex, substrate-binding subunit-containing"/>
    <property type="evidence" value="ECO:0007669"/>
    <property type="project" value="TreeGrafter"/>
</dbReference>
<dbReference type="EMBL" id="AYZD01000017">
    <property type="protein sequence ID" value="KRM96038.1"/>
    <property type="molecule type" value="Genomic_DNA"/>
</dbReference>
<reference evidence="4 5" key="1">
    <citation type="journal article" date="2015" name="Genome Announc.">
        <title>Expanding the biotechnology potential of lactobacilli through comparative genomics of 213 strains and associated genera.</title>
        <authorList>
            <person name="Sun Z."/>
            <person name="Harris H.M."/>
            <person name="McCann A."/>
            <person name="Guo C."/>
            <person name="Argimon S."/>
            <person name="Zhang W."/>
            <person name="Yang X."/>
            <person name="Jeffery I.B."/>
            <person name="Cooney J.C."/>
            <person name="Kagawa T.F."/>
            <person name="Liu W."/>
            <person name="Song Y."/>
            <person name="Salvetti E."/>
            <person name="Wrobel A."/>
            <person name="Rasinkangas P."/>
            <person name="Parkhill J."/>
            <person name="Rea M.C."/>
            <person name="O'Sullivan O."/>
            <person name="Ritari J."/>
            <person name="Douillard F.P."/>
            <person name="Paul Ross R."/>
            <person name="Yang R."/>
            <person name="Briner A.E."/>
            <person name="Felis G.E."/>
            <person name="de Vos W.M."/>
            <person name="Barrangou R."/>
            <person name="Klaenhammer T.R."/>
            <person name="Caufield P.W."/>
            <person name="Cui Y."/>
            <person name="Zhang H."/>
            <person name="O'Toole P.W."/>
        </authorList>
    </citation>
    <scope>NUCLEOTIDE SEQUENCE [LARGE SCALE GENOMIC DNA]</scope>
    <source>
        <strain evidence="4 5">DSM 21051</strain>
    </source>
</reference>
<dbReference type="GO" id="GO:0016887">
    <property type="term" value="F:ATP hydrolysis activity"/>
    <property type="evidence" value="ECO:0007669"/>
    <property type="project" value="InterPro"/>
</dbReference>
<sequence length="57" mass="6746">MDEPLLNIDVQLREKARDEIQNLHEENQQTIVYVTHDQLETMALGDRIAIIKKKHLH</sequence>
<dbReference type="SUPFAM" id="SSF52540">
    <property type="entry name" value="P-loop containing nucleoside triphosphate hydrolases"/>
    <property type="match status" value="1"/>
</dbReference>
<dbReference type="PATRIC" id="fig|1423725.3.peg.1139"/>
<keyword evidence="2" id="KW-1278">Translocase</keyword>
<dbReference type="Gene3D" id="3.40.50.300">
    <property type="entry name" value="P-loop containing nucleotide triphosphate hydrolases"/>
    <property type="match status" value="1"/>
</dbReference>
<dbReference type="PANTHER" id="PTHR43875">
    <property type="entry name" value="MALTODEXTRIN IMPORT ATP-BINDING PROTEIN MSMX"/>
    <property type="match status" value="1"/>
</dbReference>
<dbReference type="InterPro" id="IPR047641">
    <property type="entry name" value="ABC_transpr_MalK/UgpC-like"/>
</dbReference>
<dbReference type="Proteomes" id="UP000051015">
    <property type="component" value="Unassembled WGS sequence"/>
</dbReference>
<keyword evidence="5" id="KW-1185">Reference proteome</keyword>
<keyword evidence="3" id="KW-0472">Membrane</keyword>
<evidence type="ECO:0000313" key="5">
    <source>
        <dbReference type="Proteomes" id="UP000051015"/>
    </source>
</evidence>